<dbReference type="PROSITE" id="PS51230">
    <property type="entry name" value="EB1_C"/>
    <property type="match status" value="1"/>
</dbReference>
<dbReference type="AlphaFoldDB" id="A0A8H5ZZ55"/>
<protein>
    <submittedName>
        <fullName evidence="13">Uncharacterized protein</fullName>
    </submittedName>
</protein>
<dbReference type="InterPro" id="IPR036133">
    <property type="entry name" value="EB1_C_sf"/>
</dbReference>
<dbReference type="Pfam" id="PF03271">
    <property type="entry name" value="EB1"/>
    <property type="match status" value="1"/>
</dbReference>
<accession>A0A8H5ZZ55</accession>
<dbReference type="SUPFAM" id="SSF140612">
    <property type="entry name" value="EB1 dimerisation domain-like"/>
    <property type="match status" value="1"/>
</dbReference>
<keyword evidence="4" id="KW-0132">Cell division</keyword>
<dbReference type="FunFam" id="1.20.5.1430:FF:000005">
    <property type="entry name" value="Eb1, isoform E"/>
    <property type="match status" value="1"/>
</dbReference>
<evidence type="ECO:0000313" key="13">
    <source>
        <dbReference type="EMBL" id="KAF5858517.1"/>
    </source>
</evidence>
<dbReference type="PROSITE" id="PS50021">
    <property type="entry name" value="CH"/>
    <property type="match status" value="1"/>
</dbReference>
<dbReference type="EMBL" id="SPNV01000202">
    <property type="protein sequence ID" value="KAF5858517.1"/>
    <property type="molecule type" value="Genomic_DNA"/>
</dbReference>
<evidence type="ECO:0000256" key="9">
    <source>
        <dbReference type="PROSITE-ProRule" id="PRU00576"/>
    </source>
</evidence>
<keyword evidence="3" id="KW-0963">Cytoplasm</keyword>
<evidence type="ECO:0000256" key="7">
    <source>
        <dbReference type="ARBA" id="ARBA00023212"/>
    </source>
</evidence>
<keyword evidence="5 9" id="KW-0493">Microtubule</keyword>
<keyword evidence="8" id="KW-0131">Cell cycle</keyword>
<evidence type="ECO:0000256" key="1">
    <source>
        <dbReference type="ARBA" id="ARBA00004245"/>
    </source>
</evidence>
<dbReference type="InterPro" id="IPR001715">
    <property type="entry name" value="CH_dom"/>
</dbReference>
<dbReference type="GO" id="GO:0051233">
    <property type="term" value="C:spindle midzone"/>
    <property type="evidence" value="ECO:0007669"/>
    <property type="project" value="UniProtKB-ARBA"/>
</dbReference>
<dbReference type="PANTHER" id="PTHR10623">
    <property type="entry name" value="MICROTUBULE-ASSOCIATED PROTEIN RP/EB FAMILY MEMBER"/>
    <property type="match status" value="1"/>
</dbReference>
<evidence type="ECO:0000259" key="11">
    <source>
        <dbReference type="PROSITE" id="PS50021"/>
    </source>
</evidence>
<evidence type="ECO:0000256" key="2">
    <source>
        <dbReference type="ARBA" id="ARBA00010729"/>
    </source>
</evidence>
<feature type="domain" description="Calponin-homology (CH)" evidence="11">
    <location>
        <begin position="19"/>
        <end position="120"/>
    </location>
</feature>
<proteinExistence type="inferred from homology"/>
<evidence type="ECO:0000256" key="3">
    <source>
        <dbReference type="ARBA" id="ARBA00022490"/>
    </source>
</evidence>
<dbReference type="Gene3D" id="1.10.418.10">
    <property type="entry name" value="Calponin-like domain"/>
    <property type="match status" value="1"/>
</dbReference>
<reference evidence="13 14" key="1">
    <citation type="submission" date="2019-04" db="EMBL/GenBank/DDBJ databases">
        <title>Aspergillus burnettii sp. nov., novel species from soil in southeast Queensland.</title>
        <authorList>
            <person name="Gilchrist C.L.M."/>
            <person name="Pitt J.I."/>
            <person name="Lange L."/>
            <person name="Lacey H.J."/>
            <person name="Vuong D."/>
            <person name="Midgley D.J."/>
            <person name="Greenfield P."/>
            <person name="Bradbury M."/>
            <person name="Lacey E."/>
            <person name="Busk P.K."/>
            <person name="Pilgaard B."/>
            <person name="Chooi Y.H."/>
            <person name="Piggott A.M."/>
        </authorList>
    </citation>
    <scope>NUCLEOTIDE SEQUENCE [LARGE SCALE GENOMIC DNA]</scope>
    <source>
        <strain evidence="13 14">FRR 5400</strain>
    </source>
</reference>
<keyword evidence="6" id="KW-0498">Mitosis</keyword>
<evidence type="ECO:0000256" key="8">
    <source>
        <dbReference type="ARBA" id="ARBA00023306"/>
    </source>
</evidence>
<comment type="subcellular location">
    <subcellularLocation>
        <location evidence="1">Cytoplasm</location>
        <location evidence="1">Cytoskeleton</location>
    </subcellularLocation>
</comment>
<evidence type="ECO:0000256" key="10">
    <source>
        <dbReference type="SAM" id="MobiDB-lite"/>
    </source>
</evidence>
<organism evidence="13 14">
    <name type="scientific">Petromyces alliaceus</name>
    <name type="common">Aspergillus alliaceus</name>
    <dbReference type="NCBI Taxonomy" id="209559"/>
    <lineage>
        <taxon>Eukaryota</taxon>
        <taxon>Fungi</taxon>
        <taxon>Dikarya</taxon>
        <taxon>Ascomycota</taxon>
        <taxon>Pezizomycotina</taxon>
        <taxon>Eurotiomycetes</taxon>
        <taxon>Eurotiomycetidae</taxon>
        <taxon>Eurotiales</taxon>
        <taxon>Aspergillaceae</taxon>
        <taxon>Aspergillus</taxon>
        <taxon>Aspergillus subgen. Circumdati</taxon>
    </lineage>
</organism>
<feature type="domain" description="EB1 C-terminal" evidence="12">
    <location>
        <begin position="171"/>
        <end position="248"/>
    </location>
</feature>
<dbReference type="SUPFAM" id="SSF47576">
    <property type="entry name" value="Calponin-homology domain, CH-domain"/>
    <property type="match status" value="1"/>
</dbReference>
<keyword evidence="14" id="KW-1185">Reference proteome</keyword>
<dbReference type="GO" id="GO:0035371">
    <property type="term" value="C:microtubule plus-end"/>
    <property type="evidence" value="ECO:0007669"/>
    <property type="project" value="UniProtKB-ARBA"/>
</dbReference>
<comment type="caution">
    <text evidence="13">The sequence shown here is derived from an EMBL/GenBank/DDBJ whole genome shotgun (WGS) entry which is preliminary data.</text>
</comment>
<dbReference type="InterPro" id="IPR004953">
    <property type="entry name" value="EB1_C"/>
</dbReference>
<dbReference type="Proteomes" id="UP000541154">
    <property type="component" value="Unassembled WGS sequence"/>
</dbReference>
<dbReference type="InterPro" id="IPR036872">
    <property type="entry name" value="CH_dom_sf"/>
</dbReference>
<evidence type="ECO:0000256" key="5">
    <source>
        <dbReference type="ARBA" id="ARBA00022701"/>
    </source>
</evidence>
<feature type="region of interest" description="Disordered" evidence="10">
    <location>
        <begin position="139"/>
        <end position="177"/>
    </location>
</feature>
<dbReference type="GO" id="GO:0051301">
    <property type="term" value="P:cell division"/>
    <property type="evidence" value="ECO:0007669"/>
    <property type="project" value="UniProtKB-KW"/>
</dbReference>
<evidence type="ECO:0000256" key="4">
    <source>
        <dbReference type="ARBA" id="ARBA00022618"/>
    </source>
</evidence>
<sequence>MGESRFVGHPFQIILRKKKPIIQELLGWLNSLLQLNLTKIEQCGTGAAYCQVFDSIFMDVPMSRVRFNVNTEYAYLQNFKVLQNVFGRHQVNKPIPVEQLTKCRMQDNLEFLQWTKRYWDQHYPGGDYDAVARRKASGAPASAGSSRAGATSAGATRRGATPTTTAGRPRVAAAGGPNVSALQQEIASQKEAISGLEKERDFYFAKLRDIELLLQSAIEADPELEKEEDTLVKHIQGILYSTEEGFEIPAEEGGADELETF</sequence>
<evidence type="ECO:0000313" key="14">
    <source>
        <dbReference type="Proteomes" id="UP000541154"/>
    </source>
</evidence>
<dbReference type="GO" id="GO:0072686">
    <property type="term" value="C:mitotic spindle"/>
    <property type="evidence" value="ECO:0007669"/>
    <property type="project" value="UniProtKB-ARBA"/>
</dbReference>
<dbReference type="Gene3D" id="1.20.5.1430">
    <property type="match status" value="1"/>
</dbReference>
<dbReference type="GO" id="GO:0030473">
    <property type="term" value="P:nuclear migration along microtubule"/>
    <property type="evidence" value="ECO:0007669"/>
    <property type="project" value="UniProtKB-ARBA"/>
</dbReference>
<dbReference type="GO" id="GO:0035372">
    <property type="term" value="P:protein localization to microtubule"/>
    <property type="evidence" value="ECO:0007669"/>
    <property type="project" value="UniProtKB-ARBA"/>
</dbReference>
<dbReference type="GO" id="GO:0051010">
    <property type="term" value="F:microtubule plus-end binding"/>
    <property type="evidence" value="ECO:0007669"/>
    <property type="project" value="UniProtKB-ARBA"/>
</dbReference>
<comment type="similarity">
    <text evidence="2">Belongs to the MAPRE family.</text>
</comment>
<evidence type="ECO:0000259" key="12">
    <source>
        <dbReference type="PROSITE" id="PS51230"/>
    </source>
</evidence>
<gene>
    <name evidence="13" type="ORF">ETB97_004313</name>
</gene>
<keyword evidence="7" id="KW-0206">Cytoskeleton</keyword>
<name>A0A8H5ZZ55_PETAA</name>
<dbReference type="InterPro" id="IPR027328">
    <property type="entry name" value="MAPRE"/>
</dbReference>
<dbReference type="FunFam" id="1.10.418.10:FF:000028">
    <property type="entry name" value="RP/EB family microtubule-associated protein"/>
    <property type="match status" value="1"/>
</dbReference>
<evidence type="ECO:0000256" key="6">
    <source>
        <dbReference type="ARBA" id="ARBA00022776"/>
    </source>
</evidence>